<reference evidence="4 5" key="1">
    <citation type="journal article" date="2019" name="Nat. Microbiol.">
        <title>Mediterranean grassland soil C-N compound turnover is dependent on rainfall and depth, and is mediated by genomically divergent microorganisms.</title>
        <authorList>
            <person name="Diamond S."/>
            <person name="Andeer P.F."/>
            <person name="Li Z."/>
            <person name="Crits-Christoph A."/>
            <person name="Burstein D."/>
            <person name="Anantharaman K."/>
            <person name="Lane K.R."/>
            <person name="Thomas B.C."/>
            <person name="Pan C."/>
            <person name="Northen T.R."/>
            <person name="Banfield J.F."/>
        </authorList>
    </citation>
    <scope>NUCLEOTIDE SEQUENCE [LARGE SCALE GENOMIC DNA]</scope>
    <source>
        <strain evidence="4">WS_10</strain>
    </source>
</reference>
<sequence>MPRLVAVQARGCAPIVRAFEHDRLDAEPWEDARTLAAGLRVPSPFADTLILRALRESRGAAVAVGEEELLDGMLELAELEGCVACPEGGATLAALRQLLTSGEVRRDQRIVIYNTGSGVQYPDAWRAALARRSTVRA</sequence>
<keyword evidence="2" id="KW-0663">Pyridoxal phosphate</keyword>
<organism evidence="4 5">
    <name type="scientific">Eiseniibacteriota bacterium</name>
    <dbReference type="NCBI Taxonomy" id="2212470"/>
    <lineage>
        <taxon>Bacteria</taxon>
        <taxon>Candidatus Eiseniibacteriota</taxon>
    </lineage>
</organism>
<evidence type="ECO:0000256" key="2">
    <source>
        <dbReference type="ARBA" id="ARBA00022898"/>
    </source>
</evidence>
<dbReference type="SUPFAM" id="SSF53686">
    <property type="entry name" value="Tryptophan synthase beta subunit-like PLP-dependent enzymes"/>
    <property type="match status" value="1"/>
</dbReference>
<dbReference type="Proteomes" id="UP000319836">
    <property type="component" value="Unassembled WGS sequence"/>
</dbReference>
<evidence type="ECO:0000313" key="4">
    <source>
        <dbReference type="EMBL" id="TMQ69111.1"/>
    </source>
</evidence>
<dbReference type="Pfam" id="PF00291">
    <property type="entry name" value="PALP"/>
    <property type="match status" value="1"/>
</dbReference>
<accession>A0A538TZX1</accession>
<evidence type="ECO:0000259" key="3">
    <source>
        <dbReference type="Pfam" id="PF00291"/>
    </source>
</evidence>
<feature type="domain" description="Tryptophan synthase beta chain-like PALP" evidence="3">
    <location>
        <begin position="2"/>
        <end position="116"/>
    </location>
</feature>
<dbReference type="InterPro" id="IPR036052">
    <property type="entry name" value="TrpB-like_PALP_sf"/>
</dbReference>
<dbReference type="EMBL" id="VBPA01000338">
    <property type="protein sequence ID" value="TMQ69111.1"/>
    <property type="molecule type" value="Genomic_DNA"/>
</dbReference>
<protein>
    <submittedName>
        <fullName evidence="4">Pyridoxal-phosphate dependent enzyme</fullName>
    </submittedName>
</protein>
<comment type="caution">
    <text evidence="4">The sequence shown here is derived from an EMBL/GenBank/DDBJ whole genome shotgun (WGS) entry which is preliminary data.</text>
</comment>
<evidence type="ECO:0000313" key="5">
    <source>
        <dbReference type="Proteomes" id="UP000319836"/>
    </source>
</evidence>
<dbReference type="Gene3D" id="3.40.50.1100">
    <property type="match status" value="1"/>
</dbReference>
<dbReference type="AlphaFoldDB" id="A0A538TZX1"/>
<dbReference type="InterPro" id="IPR001926">
    <property type="entry name" value="TrpB-like_PALP"/>
</dbReference>
<comment type="cofactor">
    <cofactor evidence="1">
        <name>pyridoxal 5'-phosphate</name>
        <dbReference type="ChEBI" id="CHEBI:597326"/>
    </cofactor>
</comment>
<proteinExistence type="predicted"/>
<name>A0A538TZX1_UNCEI</name>
<gene>
    <name evidence="4" type="ORF">E6K80_12720</name>
</gene>
<evidence type="ECO:0000256" key="1">
    <source>
        <dbReference type="ARBA" id="ARBA00001933"/>
    </source>
</evidence>